<keyword evidence="4" id="KW-0186">Copper</keyword>
<dbReference type="PANTHER" id="PTHR34820:SF4">
    <property type="entry name" value="INNER MEMBRANE PROTEIN YEBZ"/>
    <property type="match status" value="1"/>
</dbReference>
<evidence type="ECO:0000256" key="6">
    <source>
        <dbReference type="SAM" id="Phobius"/>
    </source>
</evidence>
<gene>
    <name evidence="9" type="primary">pcoC</name>
    <name evidence="9" type="ORF">GCM10017786_44940</name>
</gene>
<dbReference type="InterPro" id="IPR014755">
    <property type="entry name" value="Cu-Rt/internalin_Ig-like"/>
</dbReference>
<evidence type="ECO:0000256" key="3">
    <source>
        <dbReference type="ARBA" id="ARBA00022729"/>
    </source>
</evidence>
<evidence type="ECO:0000256" key="2">
    <source>
        <dbReference type="ARBA" id="ARBA00022723"/>
    </source>
</evidence>
<dbReference type="InterPro" id="IPR014756">
    <property type="entry name" value="Ig_E-set"/>
</dbReference>
<evidence type="ECO:0000313" key="9">
    <source>
        <dbReference type="EMBL" id="GHF06378.1"/>
    </source>
</evidence>
<name>A0ABQ3J6T9_9PSEU</name>
<keyword evidence="3 7" id="KW-0732">Signal</keyword>
<dbReference type="RefSeq" id="WP_191246596.1">
    <property type="nucleotide sequence ID" value="NZ_BNAU01000005.1"/>
</dbReference>
<dbReference type="Proteomes" id="UP000605897">
    <property type="component" value="Unassembled WGS sequence"/>
</dbReference>
<keyword evidence="6" id="KW-0812">Transmembrane</keyword>
<feature type="domain" description="CopC" evidence="8">
    <location>
        <begin position="27"/>
        <end position="119"/>
    </location>
</feature>
<evidence type="ECO:0000256" key="1">
    <source>
        <dbReference type="ARBA" id="ARBA00004196"/>
    </source>
</evidence>
<protein>
    <submittedName>
        <fullName evidence="9">Copper resistance protein</fullName>
    </submittedName>
</protein>
<dbReference type="EMBL" id="BNAU01000005">
    <property type="protein sequence ID" value="GHF06378.1"/>
    <property type="molecule type" value="Genomic_DNA"/>
</dbReference>
<evidence type="ECO:0000313" key="10">
    <source>
        <dbReference type="Proteomes" id="UP000605897"/>
    </source>
</evidence>
<evidence type="ECO:0000259" key="8">
    <source>
        <dbReference type="Pfam" id="PF04234"/>
    </source>
</evidence>
<sequence>MVLRRLSVLAGALITALVLTAPAALAHTTLQSSDPAEGAALSAAPQQVSLKFGGAFTLPAEPIRITGPDGAQWTVGAATVTDRTVTAPVQPSGPAGAYVLTWSIVAADGDPITGRINFSLTTPASTPSPSTAPSSAAPAPPTTQALQAAESSGGGFPVWAWVVIAVVVVAGTVAVIVRGRRSSS</sequence>
<organism evidence="9 10">
    <name type="scientific">Amycolatopsis deserti</name>
    <dbReference type="NCBI Taxonomy" id="185696"/>
    <lineage>
        <taxon>Bacteria</taxon>
        <taxon>Bacillati</taxon>
        <taxon>Actinomycetota</taxon>
        <taxon>Actinomycetes</taxon>
        <taxon>Pseudonocardiales</taxon>
        <taxon>Pseudonocardiaceae</taxon>
        <taxon>Amycolatopsis</taxon>
    </lineage>
</organism>
<comment type="caution">
    <text evidence="9">The sequence shown here is derived from an EMBL/GenBank/DDBJ whole genome shotgun (WGS) entry which is preliminary data.</text>
</comment>
<dbReference type="Gene3D" id="2.60.40.1220">
    <property type="match status" value="1"/>
</dbReference>
<reference evidence="10" key="1">
    <citation type="journal article" date="2019" name="Int. J. Syst. Evol. Microbiol.">
        <title>The Global Catalogue of Microorganisms (GCM) 10K type strain sequencing project: providing services to taxonomists for standard genome sequencing and annotation.</title>
        <authorList>
            <consortium name="The Broad Institute Genomics Platform"/>
            <consortium name="The Broad Institute Genome Sequencing Center for Infectious Disease"/>
            <person name="Wu L."/>
            <person name="Ma J."/>
        </authorList>
    </citation>
    <scope>NUCLEOTIDE SEQUENCE [LARGE SCALE GENOMIC DNA]</scope>
    <source>
        <strain evidence="10">CGMCC 4.7677</strain>
    </source>
</reference>
<evidence type="ECO:0000256" key="5">
    <source>
        <dbReference type="SAM" id="MobiDB-lite"/>
    </source>
</evidence>
<keyword evidence="2" id="KW-0479">Metal-binding</keyword>
<dbReference type="PANTHER" id="PTHR34820">
    <property type="entry name" value="INNER MEMBRANE PROTEIN YEBZ"/>
    <property type="match status" value="1"/>
</dbReference>
<comment type="subcellular location">
    <subcellularLocation>
        <location evidence="1">Cell envelope</location>
    </subcellularLocation>
</comment>
<keyword evidence="6" id="KW-1133">Transmembrane helix</keyword>
<dbReference type="InterPro" id="IPR032694">
    <property type="entry name" value="CopC/D"/>
</dbReference>
<accession>A0ABQ3J6T9</accession>
<dbReference type="Pfam" id="PF04234">
    <property type="entry name" value="CopC"/>
    <property type="match status" value="1"/>
</dbReference>
<proteinExistence type="predicted"/>
<keyword evidence="6" id="KW-0472">Membrane</keyword>
<feature type="region of interest" description="Disordered" evidence="5">
    <location>
        <begin position="121"/>
        <end position="149"/>
    </location>
</feature>
<evidence type="ECO:0000256" key="7">
    <source>
        <dbReference type="SAM" id="SignalP"/>
    </source>
</evidence>
<evidence type="ECO:0000256" key="4">
    <source>
        <dbReference type="ARBA" id="ARBA00023008"/>
    </source>
</evidence>
<feature type="transmembrane region" description="Helical" evidence="6">
    <location>
        <begin position="158"/>
        <end position="177"/>
    </location>
</feature>
<dbReference type="InterPro" id="IPR007348">
    <property type="entry name" value="CopC_dom"/>
</dbReference>
<dbReference type="SUPFAM" id="SSF81296">
    <property type="entry name" value="E set domains"/>
    <property type="match status" value="1"/>
</dbReference>
<feature type="chain" id="PRO_5045439743" evidence="7">
    <location>
        <begin position="27"/>
        <end position="184"/>
    </location>
</feature>
<feature type="signal peptide" evidence="7">
    <location>
        <begin position="1"/>
        <end position="26"/>
    </location>
</feature>
<keyword evidence="10" id="KW-1185">Reference proteome</keyword>